<dbReference type="InterPro" id="IPR043504">
    <property type="entry name" value="Peptidase_S1_PA_chymotrypsin"/>
</dbReference>
<evidence type="ECO:0000256" key="2">
    <source>
        <dbReference type="SAM" id="SignalP"/>
    </source>
</evidence>
<dbReference type="GO" id="GO:0006508">
    <property type="term" value="P:proteolysis"/>
    <property type="evidence" value="ECO:0007669"/>
    <property type="project" value="UniProtKB-KW"/>
</dbReference>
<keyword evidence="2" id="KW-0732">Signal</keyword>
<evidence type="ECO:0000313" key="4">
    <source>
        <dbReference type="Proteomes" id="UP000000270"/>
    </source>
</evidence>
<dbReference type="Gene3D" id="2.40.10.10">
    <property type="entry name" value="Trypsin-like serine proteases"/>
    <property type="match status" value="2"/>
</dbReference>
<proteinExistence type="predicted"/>
<keyword evidence="3" id="KW-0645">Protease</keyword>
<reference evidence="4" key="2">
    <citation type="submission" date="2007-04" db="EMBL/GenBank/DDBJ databases">
        <title>Complete genome sequence of the nitrogen-fixing bacterium Azorhizobium caulinodans ORS571.</title>
        <authorList>
            <person name="Lee K.B."/>
            <person name="Backer P.D."/>
            <person name="Aono T."/>
            <person name="Liu C.T."/>
            <person name="Suzuki S."/>
            <person name="Suzuki T."/>
            <person name="Kaneko T."/>
            <person name="Yamada M."/>
            <person name="Tabata S."/>
            <person name="Kupfer D.M."/>
            <person name="Najar F.Z."/>
            <person name="Wiley G.B."/>
            <person name="Roe B."/>
            <person name="Binnewies T."/>
            <person name="Ussery D."/>
            <person name="Vereecke D."/>
            <person name="Gevers D."/>
            <person name="Holsters M."/>
            <person name="Oyaizu H."/>
        </authorList>
    </citation>
    <scope>NUCLEOTIDE SEQUENCE [LARGE SCALE GENOMIC DNA]</scope>
    <source>
        <strain evidence="4">ATCC 43989 / DSM 5975 / JCM 20966 / LMG 6465 / NBRC 14845 / NCIMB 13405 / ORS 571</strain>
    </source>
</reference>
<dbReference type="PRINTS" id="PR00834">
    <property type="entry name" value="PROTEASES2C"/>
</dbReference>
<reference evidence="3 4" key="6">
    <citation type="journal article" date="2011" name="Appl. Environ. Microbiol.">
        <title>Involvement of the azorhizobial chromosome partition gene (parA) in the onset of bacteroid differentiation during Sesbania rostrata stem nodule development.</title>
        <authorList>
            <person name="Liu CT."/>
            <person name="Lee KB."/>
            <person name="Wang YS."/>
            <person name="Peng MH."/>
            <person name="Lee KT."/>
            <person name="Suzuki S."/>
            <person name="Suzuki T."/>
            <person name="Oyaizu H."/>
        </authorList>
    </citation>
    <scope>NUCLEOTIDE SEQUENCE [LARGE SCALE GENOMIC DNA]</scope>
    <source>
        <strain evidence="4">ATCC 43989 / DSM 5975 / JCM 20966 / LMG 6465 / NBRC 14845 / NCIMB 13405 / ORS 571</strain>
    </source>
</reference>
<feature type="signal peptide" evidence="2">
    <location>
        <begin position="1"/>
        <end position="32"/>
    </location>
</feature>
<dbReference type="Proteomes" id="UP000000270">
    <property type="component" value="Chromosome"/>
</dbReference>
<dbReference type="SUPFAM" id="SSF50494">
    <property type="entry name" value="Trypsin-like serine proteases"/>
    <property type="match status" value="1"/>
</dbReference>
<dbReference type="eggNOG" id="COG0265">
    <property type="taxonomic scope" value="Bacteria"/>
</dbReference>
<feature type="compositionally biased region" description="Basic and acidic residues" evidence="1">
    <location>
        <begin position="184"/>
        <end position="197"/>
    </location>
</feature>
<evidence type="ECO:0000256" key="1">
    <source>
        <dbReference type="SAM" id="MobiDB-lite"/>
    </source>
</evidence>
<reference evidence="3 4" key="5">
    <citation type="journal article" date="2010" name="Appl. Environ. Microbiol.">
        <title>phrR-like gene praR of Azorhizobium caulinodans ORS571 is essential for symbiosis with Sesbania rostrata and is involved in expression of reb genes.</title>
        <authorList>
            <person name="Akiba N."/>
            <person name="Aono T."/>
            <person name="Toyazaki H."/>
            <person name="Sato S."/>
            <person name="Oyaizu H."/>
        </authorList>
    </citation>
    <scope>NUCLEOTIDE SEQUENCE [LARGE SCALE GENOMIC DNA]</scope>
    <source>
        <strain evidence="4">ATCC 43989 / DSM 5975 / JCM 20966 / LMG 6465 / NBRC 14845 / NCIMB 13405 / ORS 571</strain>
    </source>
</reference>
<gene>
    <name evidence="3" type="ordered locus">AZC_0903</name>
</gene>
<dbReference type="PANTHER" id="PTHR43019">
    <property type="entry name" value="SERINE ENDOPROTEASE DEGS"/>
    <property type="match status" value="1"/>
</dbReference>
<evidence type="ECO:0000313" key="3">
    <source>
        <dbReference type="EMBL" id="BAF86901.1"/>
    </source>
</evidence>
<organism evidence="3 4">
    <name type="scientific">Azorhizobium caulinodans (strain ATCC 43989 / DSM 5975 / JCM 20966 / LMG 6465 / NBRC 14845 / NCIMB 13405 / ORS 571)</name>
    <dbReference type="NCBI Taxonomy" id="438753"/>
    <lineage>
        <taxon>Bacteria</taxon>
        <taxon>Pseudomonadati</taxon>
        <taxon>Pseudomonadota</taxon>
        <taxon>Alphaproteobacteria</taxon>
        <taxon>Hyphomicrobiales</taxon>
        <taxon>Xanthobacteraceae</taxon>
        <taxon>Azorhizobium</taxon>
    </lineage>
</organism>
<sequence length="410" mass="42612">MLPGAVVKVLSRVAGALALVSLLAGLPKAARAEPALSMDEVIGRTRGWTIGLSTGMGGCMATATYEDRTTVWMGFGGGSNKAFFALSNPKWRSLAVGNRYELQLLARGEGRWRGRFTGVELDKEMGLLAQDLVTGFVIDIARAGALDVVYDRKIIAQLSLSGSMAAIDALVDCQKSVIASLRTEPKAGDGARTKARGEGPQSEGGKSSGTGFFVSERGHLLTNNHVVNGCKKVTVTPVGEVAVPAQVVARDPNNDLALLKADLTPKDVPALNTRVRVGDGVSVYGFPLSGLLASNGNFTIGNVTATAGLADDTRMVQISAPVQPGNSGGPVIDQKGNIVGVVVSKLDALGVASAIKDVPQNVNFAIKSSIAQNFLDTNGIESKAKLKDATLEPAAVADVAKGFTVRIECE</sequence>
<dbReference type="InterPro" id="IPR009003">
    <property type="entry name" value="Peptidase_S1_PA"/>
</dbReference>
<feature type="chain" id="PRO_5002721173" evidence="2">
    <location>
        <begin position="33"/>
        <end position="410"/>
    </location>
</feature>
<dbReference type="KEGG" id="azc:AZC_0903"/>
<dbReference type="Pfam" id="PF13365">
    <property type="entry name" value="Trypsin_2"/>
    <property type="match status" value="1"/>
</dbReference>
<reference evidence="3 4" key="1">
    <citation type="journal article" date="2007" name="Appl. Environ. Microbiol.">
        <title>Rhizobial factors required for stem nodule maturation and maintenance in Sesbania rostrata-Azorhizobium caulinodans ORS571 symbiosis.</title>
        <authorList>
            <person name="Suzuki S."/>
            <person name="Aono T."/>
            <person name="Lee KB."/>
            <person name="Suzuki T."/>
            <person name="Liu CT."/>
            <person name="Miwa H."/>
            <person name="Wakao S."/>
            <person name="Iki T."/>
            <person name="Oyaizu H."/>
        </authorList>
    </citation>
    <scope>NUCLEOTIDE SEQUENCE [LARGE SCALE GENOMIC DNA]</scope>
    <source>
        <strain evidence="4">ATCC 43989 / DSM 5975 / JCM 20966 / LMG 6465 / NBRC 14845 / NCIMB 13405 / ORS 571</strain>
    </source>
</reference>
<accession>A8HU37</accession>
<dbReference type="GO" id="GO:0004252">
    <property type="term" value="F:serine-type endopeptidase activity"/>
    <property type="evidence" value="ECO:0007669"/>
    <property type="project" value="InterPro"/>
</dbReference>
<keyword evidence="3" id="KW-0378">Hydrolase</keyword>
<feature type="region of interest" description="Disordered" evidence="1">
    <location>
        <begin position="184"/>
        <end position="209"/>
    </location>
</feature>
<dbReference type="HOGENOM" id="CLU_661692_0_0_5"/>
<dbReference type="PANTHER" id="PTHR43019:SF23">
    <property type="entry name" value="PROTEASE DO-LIKE 5, CHLOROPLASTIC"/>
    <property type="match status" value="1"/>
</dbReference>
<dbReference type="EMBL" id="AP009384">
    <property type="protein sequence ID" value="BAF86901.1"/>
    <property type="molecule type" value="Genomic_DNA"/>
</dbReference>
<reference evidence="3 4" key="3">
    <citation type="journal article" date="2008" name="BMC Genomics">
        <title>The genome of the versatile nitrogen fixer Azorhizobium caulinodans ORS571.</title>
        <authorList>
            <person name="Lee KB."/>
            <person name="Backer P.D."/>
            <person name="Aono T."/>
            <person name="Liu CT."/>
            <person name="Suzuki S."/>
            <person name="Suzuki T."/>
            <person name="Kaneko T."/>
            <person name="Yamada M."/>
            <person name="Tabata S."/>
            <person name="Kupfer D.M."/>
            <person name="Najar F.Z."/>
            <person name="Wiley G.B."/>
            <person name="Roe B."/>
            <person name="Binnewies T.T."/>
            <person name="Ussery D.W."/>
            <person name="D'Haeze W."/>
            <person name="Herder J.D."/>
            <person name="Gevers D."/>
            <person name="Vereecke D."/>
            <person name="Holsters M."/>
            <person name="Oyaizu H."/>
        </authorList>
    </citation>
    <scope>NUCLEOTIDE SEQUENCE [LARGE SCALE GENOMIC DNA]</scope>
    <source>
        <strain evidence="4">ATCC 43989 / DSM 5975 / JCM 20966 / LMG 6465 / NBRC 14845 / NCIMB 13405 / ORS 571</strain>
    </source>
</reference>
<protein>
    <submittedName>
        <fullName evidence="3">Serine protease</fullName>
    </submittedName>
</protein>
<dbReference type="STRING" id="438753.AZC_0903"/>
<name>A8HU37_AZOC5</name>
<reference evidence="3 4" key="4">
    <citation type="journal article" date="2009" name="Appl. Environ. Microbiol.">
        <title>Comparative genome-wide transcriptional profiling of Azorhizobium caulinodans ORS571 grown under free-living and symbiotic conditions.</title>
        <authorList>
            <person name="Tsukada S."/>
            <person name="Aono T."/>
            <person name="Akiba N."/>
            <person name="Lee KB."/>
            <person name="Liu CT."/>
            <person name="Toyazaki H."/>
            <person name="Oyaizu H."/>
        </authorList>
    </citation>
    <scope>NUCLEOTIDE SEQUENCE [LARGE SCALE GENOMIC DNA]</scope>
    <source>
        <strain evidence="4">ATCC 43989 / DSM 5975 / JCM 20966 / LMG 6465 / NBRC 14845 / NCIMB 13405 / ORS 571</strain>
    </source>
</reference>
<keyword evidence="4" id="KW-1185">Reference proteome</keyword>
<dbReference type="AlphaFoldDB" id="A8HU37"/>
<dbReference type="InterPro" id="IPR001940">
    <property type="entry name" value="Peptidase_S1C"/>
</dbReference>